<comment type="caution">
    <text evidence="1">The sequence shown here is derived from an EMBL/GenBank/DDBJ whole genome shotgun (WGS) entry which is preliminary data.</text>
</comment>
<keyword evidence="2" id="KW-1185">Reference proteome</keyword>
<proteinExistence type="predicted"/>
<name>A0ABX1Y816_9BACL</name>
<dbReference type="EMBL" id="WHOA01000254">
    <property type="protein sequence ID" value="NOU77017.1"/>
    <property type="molecule type" value="Genomic_DNA"/>
</dbReference>
<dbReference type="Proteomes" id="UP000616779">
    <property type="component" value="Unassembled WGS sequence"/>
</dbReference>
<gene>
    <name evidence="1" type="ORF">GC098_37615</name>
</gene>
<protein>
    <submittedName>
        <fullName evidence="1">Uncharacterized protein</fullName>
    </submittedName>
</protein>
<sequence>MTWNIGLLCIKADPTVVENETYLDILYKSKEGLHFEEITSVTMGSSIGVGHVEAWTLIFDTNARFIFDEKFPLEVSKKFKVKTFWISESLIYRDYHFGIYKKGGIKTEVKGIEERLKYLSSIGIKAKDEWGETIIFQIIEKEILNKPDGDFVGSIRSLPFAKYDLD</sequence>
<accession>A0ABX1Y816</accession>
<organism evidence="1 2">
    <name type="scientific">Paenibacillus phytorum</name>
    <dbReference type="NCBI Taxonomy" id="2654977"/>
    <lineage>
        <taxon>Bacteria</taxon>
        <taxon>Bacillati</taxon>
        <taxon>Bacillota</taxon>
        <taxon>Bacilli</taxon>
        <taxon>Bacillales</taxon>
        <taxon>Paenibacillaceae</taxon>
        <taxon>Paenibacillus</taxon>
    </lineage>
</organism>
<reference evidence="1 2" key="1">
    <citation type="submission" date="2019-10" db="EMBL/GenBank/DDBJ databases">
        <title>Description of Paenibacillus terrestris sp. nov.</title>
        <authorList>
            <person name="Carlier A."/>
            <person name="Qi S."/>
        </authorList>
    </citation>
    <scope>NUCLEOTIDE SEQUENCE [LARGE SCALE GENOMIC DNA]</scope>
    <source>
        <strain evidence="1 2">LMG 31458</strain>
    </source>
</reference>
<evidence type="ECO:0000313" key="1">
    <source>
        <dbReference type="EMBL" id="NOU77017.1"/>
    </source>
</evidence>
<evidence type="ECO:0000313" key="2">
    <source>
        <dbReference type="Proteomes" id="UP000616779"/>
    </source>
</evidence>
<dbReference type="RefSeq" id="WP_171649554.1">
    <property type="nucleotide sequence ID" value="NZ_WHOA01000254.1"/>
</dbReference>